<feature type="domain" description="MAE-28990/MAE-18760-like HEPN" evidence="1">
    <location>
        <begin position="7"/>
        <end position="205"/>
    </location>
</feature>
<dbReference type="RefSeq" id="WP_284313868.1">
    <property type="nucleotide sequence ID" value="NZ_BSPC01000034.1"/>
</dbReference>
<proteinExistence type="predicted"/>
<evidence type="ECO:0000313" key="3">
    <source>
        <dbReference type="Proteomes" id="UP001156882"/>
    </source>
</evidence>
<evidence type="ECO:0000259" key="1">
    <source>
        <dbReference type="Pfam" id="PF18737"/>
    </source>
</evidence>
<reference evidence="3" key="1">
    <citation type="journal article" date="2019" name="Int. J. Syst. Evol. Microbiol.">
        <title>The Global Catalogue of Microorganisms (GCM) 10K type strain sequencing project: providing services to taxonomists for standard genome sequencing and annotation.</title>
        <authorList>
            <consortium name="The Broad Institute Genomics Platform"/>
            <consortium name="The Broad Institute Genome Sequencing Center for Infectious Disease"/>
            <person name="Wu L."/>
            <person name="Ma J."/>
        </authorList>
    </citation>
    <scope>NUCLEOTIDE SEQUENCE [LARGE SCALE GENOMIC DNA]</scope>
    <source>
        <strain evidence="3">NBRC 101365</strain>
    </source>
</reference>
<accession>A0ABQ6CKA3</accession>
<dbReference type="Pfam" id="PF18737">
    <property type="entry name" value="HEPN_MAE_28990"/>
    <property type="match status" value="1"/>
</dbReference>
<sequence length="207" mass="24322">MPRLTYLKRLDSDRIWRVRELSDLRLQFENSVGERERNVTSRSIVVMCYAHWEGYFANCVHIFLDYLEALNLTYGALPMDFFLGACSPAFNQYRDKVDNSKSRLALIHAINAVNKTPFKGFDRKVLLPRSNLNFERLEFIFSMVGLSLAPFQPYRIKLDKELVAWRHQVAHGQMFTLDIARVISHTKFSEELMFSVREAFEDALHMY</sequence>
<name>A0ABQ6CKA3_9HYPH</name>
<gene>
    <name evidence="2" type="ORF">GCM10007874_38090</name>
</gene>
<keyword evidence="3" id="KW-1185">Reference proteome</keyword>
<organism evidence="2 3">
    <name type="scientific">Labrys miyagiensis</name>
    <dbReference type="NCBI Taxonomy" id="346912"/>
    <lineage>
        <taxon>Bacteria</taxon>
        <taxon>Pseudomonadati</taxon>
        <taxon>Pseudomonadota</taxon>
        <taxon>Alphaproteobacteria</taxon>
        <taxon>Hyphomicrobiales</taxon>
        <taxon>Xanthobacteraceae</taxon>
        <taxon>Labrys</taxon>
    </lineage>
</organism>
<comment type="caution">
    <text evidence="2">The sequence shown here is derived from an EMBL/GenBank/DDBJ whole genome shotgun (WGS) entry which is preliminary data.</text>
</comment>
<dbReference type="InterPro" id="IPR040788">
    <property type="entry name" value="HEPN_MAE_28990"/>
</dbReference>
<dbReference type="Proteomes" id="UP001156882">
    <property type="component" value="Unassembled WGS sequence"/>
</dbReference>
<dbReference type="EMBL" id="BSPC01000034">
    <property type="protein sequence ID" value="GLS20792.1"/>
    <property type="molecule type" value="Genomic_DNA"/>
</dbReference>
<protein>
    <recommendedName>
        <fullName evidence="1">MAE-28990/MAE-18760-like HEPN domain-containing protein</fullName>
    </recommendedName>
</protein>
<evidence type="ECO:0000313" key="2">
    <source>
        <dbReference type="EMBL" id="GLS20792.1"/>
    </source>
</evidence>